<dbReference type="OrthoDB" id="420884at2759"/>
<dbReference type="GO" id="GO:0015031">
    <property type="term" value="P:protein transport"/>
    <property type="evidence" value="ECO:0007669"/>
    <property type="project" value="UniProtKB-KW"/>
</dbReference>
<protein>
    <recommendedName>
        <fullName evidence="13">mRNA export factor GLE1</fullName>
    </recommendedName>
    <alternativeName>
        <fullName evidence="15">GLE1 RNA export mediator</fullName>
    </alternativeName>
    <alternativeName>
        <fullName evidence="14">Nucleoporin GLE1</fullName>
    </alternativeName>
</protein>
<proteinExistence type="inferred from homology"/>
<comment type="similarity">
    <text evidence="3">Belongs to the GLE1 family.</text>
</comment>
<evidence type="ECO:0000256" key="1">
    <source>
        <dbReference type="ARBA" id="ARBA00004496"/>
    </source>
</evidence>
<dbReference type="AlphaFoldDB" id="A0A7R8WYD2"/>
<dbReference type="GO" id="GO:0016973">
    <property type="term" value="P:poly(A)+ mRNA export from nucleus"/>
    <property type="evidence" value="ECO:0007669"/>
    <property type="project" value="InterPro"/>
</dbReference>
<evidence type="ECO:0000256" key="2">
    <source>
        <dbReference type="ARBA" id="ARBA00004567"/>
    </source>
</evidence>
<evidence type="ECO:0000256" key="13">
    <source>
        <dbReference type="ARBA" id="ARBA00026227"/>
    </source>
</evidence>
<keyword evidence="17" id="KW-1185">Reference proteome</keyword>
<gene>
    <name evidence="16" type="ORF">DSTB1V02_LOCUS505</name>
</gene>
<evidence type="ECO:0000256" key="3">
    <source>
        <dbReference type="ARBA" id="ARBA00011056"/>
    </source>
</evidence>
<dbReference type="InterPro" id="IPR038506">
    <property type="entry name" value="GLE1-like_sf"/>
</dbReference>
<dbReference type="EMBL" id="LR899553">
    <property type="protein sequence ID" value="CAD7240482.1"/>
    <property type="molecule type" value="Genomic_DNA"/>
</dbReference>
<evidence type="ECO:0000313" key="16">
    <source>
        <dbReference type="EMBL" id="CAD7240482.1"/>
    </source>
</evidence>
<evidence type="ECO:0000256" key="11">
    <source>
        <dbReference type="ARBA" id="ARBA00023242"/>
    </source>
</evidence>
<keyword evidence="7" id="KW-0653">Protein transport</keyword>
<dbReference type="Gene3D" id="1.25.40.510">
    <property type="entry name" value="GLE1-like"/>
    <property type="match status" value="1"/>
</dbReference>
<keyword evidence="11" id="KW-0539">Nucleus</keyword>
<dbReference type="InterPro" id="IPR012476">
    <property type="entry name" value="GLE1"/>
</dbReference>
<evidence type="ECO:0000256" key="12">
    <source>
        <dbReference type="ARBA" id="ARBA00024680"/>
    </source>
</evidence>
<dbReference type="GO" id="GO:0044614">
    <property type="term" value="C:nuclear pore cytoplasmic filaments"/>
    <property type="evidence" value="ECO:0007669"/>
    <property type="project" value="TreeGrafter"/>
</dbReference>
<dbReference type="GO" id="GO:0031369">
    <property type="term" value="F:translation initiation factor binding"/>
    <property type="evidence" value="ECO:0007669"/>
    <property type="project" value="TreeGrafter"/>
</dbReference>
<keyword evidence="6" id="KW-0509">mRNA transport</keyword>
<dbReference type="EMBL" id="CAJPEV010000036">
    <property type="protein sequence ID" value="CAG0879253.1"/>
    <property type="molecule type" value="Genomic_DNA"/>
</dbReference>
<evidence type="ECO:0000256" key="5">
    <source>
        <dbReference type="ARBA" id="ARBA00022490"/>
    </source>
</evidence>
<dbReference type="GO" id="GO:0005737">
    <property type="term" value="C:cytoplasm"/>
    <property type="evidence" value="ECO:0007669"/>
    <property type="project" value="UniProtKB-SubCell"/>
</dbReference>
<reference evidence="16" key="1">
    <citation type="submission" date="2020-11" db="EMBL/GenBank/DDBJ databases">
        <authorList>
            <person name="Tran Van P."/>
        </authorList>
    </citation>
    <scope>NUCLEOTIDE SEQUENCE</scope>
</reference>
<keyword evidence="9" id="KW-0175">Coiled coil</keyword>
<dbReference type="Pfam" id="PF07817">
    <property type="entry name" value="GLE1"/>
    <property type="match status" value="1"/>
</dbReference>
<evidence type="ECO:0000256" key="6">
    <source>
        <dbReference type="ARBA" id="ARBA00022816"/>
    </source>
</evidence>
<evidence type="ECO:0000256" key="4">
    <source>
        <dbReference type="ARBA" id="ARBA00022448"/>
    </source>
</evidence>
<evidence type="ECO:0000313" key="17">
    <source>
        <dbReference type="Proteomes" id="UP000677054"/>
    </source>
</evidence>
<name>A0A7R8WYD2_9CRUS</name>
<evidence type="ECO:0000256" key="8">
    <source>
        <dbReference type="ARBA" id="ARBA00023010"/>
    </source>
</evidence>
<evidence type="ECO:0000256" key="15">
    <source>
        <dbReference type="ARBA" id="ARBA00030897"/>
    </source>
</evidence>
<dbReference type="PANTHER" id="PTHR12960">
    <property type="entry name" value="GLE-1-RELATED"/>
    <property type="match status" value="1"/>
</dbReference>
<organism evidence="16">
    <name type="scientific">Darwinula stevensoni</name>
    <dbReference type="NCBI Taxonomy" id="69355"/>
    <lineage>
        <taxon>Eukaryota</taxon>
        <taxon>Metazoa</taxon>
        <taxon>Ecdysozoa</taxon>
        <taxon>Arthropoda</taxon>
        <taxon>Crustacea</taxon>
        <taxon>Oligostraca</taxon>
        <taxon>Ostracoda</taxon>
        <taxon>Podocopa</taxon>
        <taxon>Podocopida</taxon>
        <taxon>Darwinulocopina</taxon>
        <taxon>Darwinuloidea</taxon>
        <taxon>Darwinulidae</taxon>
        <taxon>Darwinula</taxon>
    </lineage>
</organism>
<comment type="subcellular location">
    <subcellularLocation>
        <location evidence="1">Cytoplasm</location>
    </subcellularLocation>
    <subcellularLocation>
        <location evidence="2">Nucleus</location>
        <location evidence="2">Nuclear pore complex</location>
    </subcellularLocation>
</comment>
<evidence type="ECO:0000256" key="9">
    <source>
        <dbReference type="ARBA" id="ARBA00023054"/>
    </source>
</evidence>
<accession>A0A7R8WYD2</accession>
<dbReference type="PANTHER" id="PTHR12960:SF0">
    <property type="entry name" value="MRNA EXPORT FACTOR GLE1"/>
    <property type="match status" value="1"/>
</dbReference>
<keyword evidence="10" id="KW-0906">Nuclear pore complex</keyword>
<evidence type="ECO:0000256" key="10">
    <source>
        <dbReference type="ARBA" id="ARBA00023132"/>
    </source>
</evidence>
<sequence>MQFIGPTYKKKAVNTPVNSISDVSREHLLDKFHKLHRLLKCETVETQGGKSISASRHPQGLMFCIEHLAAKFVRQGWEQVGSKPEAAFPLAAVIIALWHHHPQLGDLLLANFYEHCPYLLPYYVPKLQGQTDQEYYEALGYLYTNGQVEKQDKFLKRMAGITRLYAGLMVTPSQSGFHPFGINNAWTWLAEILQLDPRPDITATVLHEFLSVAGNALQMTYQRQFFKLIHVLCTEYLKRLVEVTPKGQGGPVTRLEHFLQQALRSQHFPPPEGMLPASFLII</sequence>
<keyword evidence="5" id="KW-0963">Cytoplasm</keyword>
<dbReference type="GO" id="GO:0000822">
    <property type="term" value="F:inositol hexakisphosphate binding"/>
    <property type="evidence" value="ECO:0007669"/>
    <property type="project" value="TreeGrafter"/>
</dbReference>
<keyword evidence="8" id="KW-0811">Translocation</keyword>
<comment type="function">
    <text evidence="12">Required for the export of mRNAs containing poly(A) tails from the nucleus into the cytoplasm. May be involved in the terminal step of the mRNA transport through the nuclear pore complex (NPC).</text>
</comment>
<evidence type="ECO:0000256" key="7">
    <source>
        <dbReference type="ARBA" id="ARBA00022927"/>
    </source>
</evidence>
<evidence type="ECO:0000256" key="14">
    <source>
        <dbReference type="ARBA" id="ARBA00029983"/>
    </source>
</evidence>
<keyword evidence="4" id="KW-0813">Transport</keyword>
<dbReference type="GO" id="GO:0005543">
    <property type="term" value="F:phospholipid binding"/>
    <property type="evidence" value="ECO:0007669"/>
    <property type="project" value="TreeGrafter"/>
</dbReference>
<dbReference type="Proteomes" id="UP000677054">
    <property type="component" value="Unassembled WGS sequence"/>
</dbReference>
<dbReference type="FunFam" id="1.25.40.510:FF:000001">
    <property type="entry name" value="Nucleoporin GLE1 isoform 1"/>
    <property type="match status" value="1"/>
</dbReference>